<feature type="domain" description="RNA polymerase sigma factor 70 region 4 type 2" evidence="6">
    <location>
        <begin position="124"/>
        <end position="175"/>
    </location>
</feature>
<gene>
    <name evidence="7" type="ORF">BVG16_24815</name>
</gene>
<comment type="caution">
    <text evidence="7">The sequence shown here is derived from an EMBL/GenBank/DDBJ whole genome shotgun (WGS) entry which is preliminary data.</text>
</comment>
<evidence type="ECO:0000256" key="2">
    <source>
        <dbReference type="ARBA" id="ARBA00023015"/>
    </source>
</evidence>
<dbReference type="InterPro" id="IPR036388">
    <property type="entry name" value="WH-like_DNA-bd_sf"/>
</dbReference>
<dbReference type="Pfam" id="PF04542">
    <property type="entry name" value="Sigma70_r2"/>
    <property type="match status" value="1"/>
</dbReference>
<dbReference type="Gene3D" id="1.10.1740.10">
    <property type="match status" value="1"/>
</dbReference>
<dbReference type="PANTHER" id="PTHR43133">
    <property type="entry name" value="RNA POLYMERASE ECF-TYPE SIGMA FACTO"/>
    <property type="match status" value="1"/>
</dbReference>
<keyword evidence="2" id="KW-0805">Transcription regulation</keyword>
<evidence type="ECO:0000259" key="5">
    <source>
        <dbReference type="Pfam" id="PF04542"/>
    </source>
</evidence>
<dbReference type="InterPro" id="IPR039425">
    <property type="entry name" value="RNA_pol_sigma-70-like"/>
</dbReference>
<dbReference type="InterPro" id="IPR007627">
    <property type="entry name" value="RNA_pol_sigma70_r2"/>
</dbReference>
<dbReference type="Pfam" id="PF08281">
    <property type="entry name" value="Sigma70_r4_2"/>
    <property type="match status" value="1"/>
</dbReference>
<keyword evidence="4" id="KW-0804">Transcription</keyword>
<keyword evidence="3" id="KW-0731">Sigma factor</keyword>
<dbReference type="Gene3D" id="1.10.10.10">
    <property type="entry name" value="Winged helix-like DNA-binding domain superfamily/Winged helix DNA-binding domain"/>
    <property type="match status" value="1"/>
</dbReference>
<sequence length="208" mass="25190">MEQQTDDQIIAEIRQGNQEAYRILVDRHKNYIYNLMYRELGHRETAEDLAQEVFVKLFRYLPHFRGEAKFTTWMYRLAMNTLTDYRRAQKRRPLETIVDSIKSWFSDRVEEEPEERLLMLEEQQEVQLVLGKLKEKYRIVLELYHMQQLSYQEISMVLEVPLRTVETRLYRAKQQFERIWMEVQASDTKVSETTTRKPKGMENISASR</sequence>
<accession>A0A1T2X3C3</accession>
<dbReference type="GO" id="GO:0016987">
    <property type="term" value="F:sigma factor activity"/>
    <property type="evidence" value="ECO:0007669"/>
    <property type="project" value="UniProtKB-KW"/>
</dbReference>
<organism evidence="7 8">
    <name type="scientific">Paenibacillus selenitireducens</name>
    <dbReference type="NCBI Taxonomy" id="1324314"/>
    <lineage>
        <taxon>Bacteria</taxon>
        <taxon>Bacillati</taxon>
        <taxon>Bacillota</taxon>
        <taxon>Bacilli</taxon>
        <taxon>Bacillales</taxon>
        <taxon>Paenibacillaceae</taxon>
        <taxon>Paenibacillus</taxon>
    </lineage>
</organism>
<dbReference type="InterPro" id="IPR013325">
    <property type="entry name" value="RNA_pol_sigma_r2"/>
</dbReference>
<proteinExistence type="inferred from homology"/>
<evidence type="ECO:0000256" key="3">
    <source>
        <dbReference type="ARBA" id="ARBA00023082"/>
    </source>
</evidence>
<dbReference type="InterPro" id="IPR013324">
    <property type="entry name" value="RNA_pol_sigma_r3/r4-like"/>
</dbReference>
<dbReference type="RefSeq" id="WP_078501895.1">
    <property type="nucleotide sequence ID" value="NZ_MSZX01000011.1"/>
</dbReference>
<comment type="similarity">
    <text evidence="1">Belongs to the sigma-70 factor family. ECF subfamily.</text>
</comment>
<protein>
    <submittedName>
        <fullName evidence="7">RNA polymerase subunit sigma-70</fullName>
    </submittedName>
</protein>
<dbReference type="Proteomes" id="UP000190188">
    <property type="component" value="Unassembled WGS sequence"/>
</dbReference>
<dbReference type="CDD" id="cd06171">
    <property type="entry name" value="Sigma70_r4"/>
    <property type="match status" value="1"/>
</dbReference>
<dbReference type="AlphaFoldDB" id="A0A1T2X3C3"/>
<dbReference type="EMBL" id="MSZX01000011">
    <property type="protein sequence ID" value="OPA74347.1"/>
    <property type="molecule type" value="Genomic_DNA"/>
</dbReference>
<dbReference type="OrthoDB" id="9784984at2"/>
<dbReference type="InterPro" id="IPR014284">
    <property type="entry name" value="RNA_pol_sigma-70_dom"/>
</dbReference>
<dbReference type="SUPFAM" id="SSF88659">
    <property type="entry name" value="Sigma3 and sigma4 domains of RNA polymerase sigma factors"/>
    <property type="match status" value="1"/>
</dbReference>
<evidence type="ECO:0000256" key="4">
    <source>
        <dbReference type="ARBA" id="ARBA00023163"/>
    </source>
</evidence>
<dbReference type="GO" id="GO:0006352">
    <property type="term" value="P:DNA-templated transcription initiation"/>
    <property type="evidence" value="ECO:0007669"/>
    <property type="project" value="InterPro"/>
</dbReference>
<dbReference type="GO" id="GO:0003677">
    <property type="term" value="F:DNA binding"/>
    <property type="evidence" value="ECO:0007669"/>
    <property type="project" value="InterPro"/>
</dbReference>
<dbReference type="SUPFAM" id="SSF88946">
    <property type="entry name" value="Sigma2 domain of RNA polymerase sigma factors"/>
    <property type="match status" value="1"/>
</dbReference>
<dbReference type="PANTHER" id="PTHR43133:SF51">
    <property type="entry name" value="RNA POLYMERASE SIGMA FACTOR"/>
    <property type="match status" value="1"/>
</dbReference>
<keyword evidence="8" id="KW-1185">Reference proteome</keyword>
<dbReference type="STRING" id="1324314.BVG16_24815"/>
<dbReference type="NCBIfam" id="TIGR02937">
    <property type="entry name" value="sigma70-ECF"/>
    <property type="match status" value="1"/>
</dbReference>
<dbReference type="InterPro" id="IPR013249">
    <property type="entry name" value="RNA_pol_sigma70_r4_t2"/>
</dbReference>
<reference evidence="7 8" key="1">
    <citation type="submission" date="2017-01" db="EMBL/GenBank/DDBJ databases">
        <title>Genome analysis of Paenibacillus selenitrireducens ES3-24.</title>
        <authorList>
            <person name="Xu D."/>
            <person name="Yao R."/>
            <person name="Zheng S."/>
        </authorList>
    </citation>
    <scope>NUCLEOTIDE SEQUENCE [LARGE SCALE GENOMIC DNA]</scope>
    <source>
        <strain evidence="7 8">ES3-24</strain>
    </source>
</reference>
<feature type="domain" description="RNA polymerase sigma-70 region 2" evidence="5">
    <location>
        <begin position="24"/>
        <end position="92"/>
    </location>
</feature>
<evidence type="ECO:0000259" key="6">
    <source>
        <dbReference type="Pfam" id="PF08281"/>
    </source>
</evidence>
<evidence type="ECO:0000313" key="8">
    <source>
        <dbReference type="Proteomes" id="UP000190188"/>
    </source>
</evidence>
<name>A0A1T2X3C3_9BACL</name>
<evidence type="ECO:0000256" key="1">
    <source>
        <dbReference type="ARBA" id="ARBA00010641"/>
    </source>
</evidence>
<evidence type="ECO:0000313" key="7">
    <source>
        <dbReference type="EMBL" id="OPA74347.1"/>
    </source>
</evidence>